<protein>
    <submittedName>
        <fullName evidence="1">Uncharacterized protein</fullName>
    </submittedName>
</protein>
<proteinExistence type="predicted"/>
<accession>A0A2P8FTF8</accession>
<organism evidence="1 2">
    <name type="scientific">Chitinophaga ginsengisoli</name>
    <dbReference type="NCBI Taxonomy" id="363837"/>
    <lineage>
        <taxon>Bacteria</taxon>
        <taxon>Pseudomonadati</taxon>
        <taxon>Bacteroidota</taxon>
        <taxon>Chitinophagia</taxon>
        <taxon>Chitinophagales</taxon>
        <taxon>Chitinophagaceae</taxon>
        <taxon>Chitinophaga</taxon>
    </lineage>
</organism>
<sequence length="54" mass="6174">MRRYFGLPGEILDWRQHCIFSDAAANLFLRGNKQKLPHKYNSVSEIVSLGVAIL</sequence>
<evidence type="ECO:0000313" key="1">
    <source>
        <dbReference type="EMBL" id="PSL24991.1"/>
    </source>
</evidence>
<dbReference type="Proteomes" id="UP000240978">
    <property type="component" value="Unassembled WGS sequence"/>
</dbReference>
<dbReference type="AlphaFoldDB" id="A0A2P8FTF8"/>
<reference evidence="1 2" key="1">
    <citation type="submission" date="2018-03" db="EMBL/GenBank/DDBJ databases">
        <title>Genomic Encyclopedia of Archaeal and Bacterial Type Strains, Phase II (KMG-II): from individual species to whole genera.</title>
        <authorList>
            <person name="Goeker M."/>
        </authorList>
    </citation>
    <scope>NUCLEOTIDE SEQUENCE [LARGE SCALE GENOMIC DNA]</scope>
    <source>
        <strain evidence="1 2">DSM 18107</strain>
    </source>
</reference>
<comment type="caution">
    <text evidence="1">The sequence shown here is derived from an EMBL/GenBank/DDBJ whole genome shotgun (WGS) entry which is preliminary data.</text>
</comment>
<keyword evidence="2" id="KW-1185">Reference proteome</keyword>
<dbReference type="EMBL" id="PYGK01000014">
    <property type="protein sequence ID" value="PSL24991.1"/>
    <property type="molecule type" value="Genomic_DNA"/>
</dbReference>
<evidence type="ECO:0000313" key="2">
    <source>
        <dbReference type="Proteomes" id="UP000240978"/>
    </source>
</evidence>
<gene>
    <name evidence="1" type="ORF">CLV42_114140</name>
</gene>
<name>A0A2P8FTF8_9BACT</name>